<dbReference type="EMBL" id="CP102480">
    <property type="protein sequence ID" value="UUX49516.1"/>
    <property type="molecule type" value="Genomic_DNA"/>
</dbReference>
<evidence type="ECO:0000256" key="2">
    <source>
        <dbReference type="ARBA" id="ARBA00022723"/>
    </source>
</evidence>
<dbReference type="GO" id="GO:0046872">
    <property type="term" value="F:metal ion binding"/>
    <property type="evidence" value="ECO:0007669"/>
    <property type="project" value="UniProtKB-KW"/>
</dbReference>
<feature type="domain" description="Cytochrome c" evidence="5">
    <location>
        <begin position="189"/>
        <end position="298"/>
    </location>
</feature>
<keyword evidence="2 4" id="KW-0479">Metal-binding</keyword>
<dbReference type="GO" id="GO:0020037">
    <property type="term" value="F:heme binding"/>
    <property type="evidence" value="ECO:0007669"/>
    <property type="project" value="InterPro"/>
</dbReference>
<keyword evidence="3 4" id="KW-0408">Iron</keyword>
<evidence type="ECO:0000256" key="3">
    <source>
        <dbReference type="ARBA" id="ARBA00023004"/>
    </source>
</evidence>
<evidence type="ECO:0000256" key="4">
    <source>
        <dbReference type="PROSITE-ProRule" id="PRU00433"/>
    </source>
</evidence>
<keyword evidence="1 4" id="KW-0349">Heme</keyword>
<name>A0A9J7AT55_9PROT</name>
<protein>
    <submittedName>
        <fullName evidence="6">Cytochrome c</fullName>
    </submittedName>
</protein>
<keyword evidence="7" id="KW-1185">Reference proteome</keyword>
<evidence type="ECO:0000313" key="7">
    <source>
        <dbReference type="Proteomes" id="UP001060336"/>
    </source>
</evidence>
<gene>
    <name evidence="6" type="ORF">NUH88_19215</name>
</gene>
<dbReference type="InterPro" id="IPR051459">
    <property type="entry name" value="Cytochrome_c-type_DH"/>
</dbReference>
<dbReference type="Pfam" id="PF00034">
    <property type="entry name" value="Cytochrom_C"/>
    <property type="match status" value="1"/>
</dbReference>
<dbReference type="Proteomes" id="UP001060336">
    <property type="component" value="Chromosome"/>
</dbReference>
<dbReference type="KEGG" id="naci:NUH88_19215"/>
<dbReference type="Gene3D" id="1.10.760.10">
    <property type="entry name" value="Cytochrome c-like domain"/>
    <property type="match status" value="2"/>
</dbReference>
<dbReference type="PROSITE" id="PS51007">
    <property type="entry name" value="CYTC"/>
    <property type="match status" value="2"/>
</dbReference>
<reference evidence="6" key="1">
    <citation type="submission" date="2022-08" db="EMBL/GenBank/DDBJ databases">
        <title>Nisaea acidiphila sp. nov., isolated from a marine algal debris and emended description of the genus Nisaea Urios et al. 2008.</title>
        <authorList>
            <person name="Kwon K."/>
        </authorList>
    </citation>
    <scope>NUCLEOTIDE SEQUENCE</scope>
    <source>
        <strain evidence="6">MEBiC11861</strain>
    </source>
</reference>
<sequence length="304" mass="32116">MTGPMRRISIGIVVLGLAAAVAAWFLSAPKQIGAADLPAGKGDPERGATLFAIGGCVSCHAPEGAKGTDKLVLAGGRAFKTEFGTFYAPNISPDPDAGIGRWEPVDFVNAMKYGTSPDGGHFYPAFPYTSYARMQVEDLLDLWAYLTVLPASDRANRPHDIGFPFSIRRAVGFWKLLYLAPEPVVPVGEDLERGRYLVEGPGHCGECHTPRSPIGGPDLARWLGGGPNPDGPGTIPNLTPGGETISGWSEADIAEYLKSGFTPDFDTAGGSMADVVENTSQLDDDDRLAIARYLKALPAVGAAE</sequence>
<feature type="domain" description="Cytochrome c" evidence="5">
    <location>
        <begin position="42"/>
        <end position="150"/>
    </location>
</feature>
<evidence type="ECO:0000256" key="1">
    <source>
        <dbReference type="ARBA" id="ARBA00022617"/>
    </source>
</evidence>
<dbReference type="InterPro" id="IPR036909">
    <property type="entry name" value="Cyt_c-like_dom_sf"/>
</dbReference>
<evidence type="ECO:0000259" key="5">
    <source>
        <dbReference type="PROSITE" id="PS51007"/>
    </source>
</evidence>
<dbReference type="InterPro" id="IPR009056">
    <property type="entry name" value="Cyt_c-like_dom"/>
</dbReference>
<accession>A0A9J7AT55</accession>
<proteinExistence type="predicted"/>
<dbReference type="GO" id="GO:0009055">
    <property type="term" value="F:electron transfer activity"/>
    <property type="evidence" value="ECO:0007669"/>
    <property type="project" value="InterPro"/>
</dbReference>
<dbReference type="RefSeq" id="WP_257768231.1">
    <property type="nucleotide sequence ID" value="NZ_CP102480.1"/>
</dbReference>
<dbReference type="PANTHER" id="PTHR35008">
    <property type="entry name" value="BLL4482 PROTEIN-RELATED"/>
    <property type="match status" value="1"/>
</dbReference>
<dbReference type="PANTHER" id="PTHR35008:SF8">
    <property type="entry name" value="ALCOHOL DEHYDROGENASE CYTOCHROME C SUBUNIT"/>
    <property type="match status" value="1"/>
</dbReference>
<dbReference type="AlphaFoldDB" id="A0A9J7AT55"/>
<evidence type="ECO:0000313" key="6">
    <source>
        <dbReference type="EMBL" id="UUX49516.1"/>
    </source>
</evidence>
<dbReference type="SUPFAM" id="SSF46626">
    <property type="entry name" value="Cytochrome c"/>
    <property type="match status" value="2"/>
</dbReference>
<organism evidence="6 7">
    <name type="scientific">Nisaea acidiphila</name>
    <dbReference type="NCBI Taxonomy" id="1862145"/>
    <lineage>
        <taxon>Bacteria</taxon>
        <taxon>Pseudomonadati</taxon>
        <taxon>Pseudomonadota</taxon>
        <taxon>Alphaproteobacteria</taxon>
        <taxon>Rhodospirillales</taxon>
        <taxon>Thalassobaculaceae</taxon>
        <taxon>Nisaea</taxon>
    </lineage>
</organism>